<sequence length="212" mass="25008">MDPTRPTFLNAESPPQIRERLLLYRAHNVKFVEYFADGMFRELDRTDPLDLTLLATTAFPHICRPELQQLMNALRYFLFDLQNSMRELVPHHGPVFTLSNMVFCRQYPDGRCGVVLPVQTYNYKRFRLPEGLRLTLAETPVADEVELQHKFIETGNMYYLDEVINRVICNFRRRVRDMELEAQMQASSASANKYRYGRTVTRNARRTHWSLV</sequence>
<name>A0AAD6XXA1_9AGAR</name>
<dbReference type="Proteomes" id="UP001219525">
    <property type="component" value="Unassembled WGS sequence"/>
</dbReference>
<protein>
    <submittedName>
        <fullName evidence="1">Uncharacterized protein</fullName>
    </submittedName>
</protein>
<proteinExistence type="predicted"/>
<dbReference type="EMBL" id="JARJCW010000135">
    <property type="protein sequence ID" value="KAJ7191275.1"/>
    <property type="molecule type" value="Genomic_DNA"/>
</dbReference>
<comment type="caution">
    <text evidence="1">The sequence shown here is derived from an EMBL/GenBank/DDBJ whole genome shotgun (WGS) entry which is preliminary data.</text>
</comment>
<accession>A0AAD6XXA1</accession>
<organism evidence="1 2">
    <name type="scientific">Mycena pura</name>
    <dbReference type="NCBI Taxonomy" id="153505"/>
    <lineage>
        <taxon>Eukaryota</taxon>
        <taxon>Fungi</taxon>
        <taxon>Dikarya</taxon>
        <taxon>Basidiomycota</taxon>
        <taxon>Agaricomycotina</taxon>
        <taxon>Agaricomycetes</taxon>
        <taxon>Agaricomycetidae</taxon>
        <taxon>Agaricales</taxon>
        <taxon>Marasmiineae</taxon>
        <taxon>Mycenaceae</taxon>
        <taxon>Mycena</taxon>
    </lineage>
</organism>
<keyword evidence="2" id="KW-1185">Reference proteome</keyword>
<feature type="non-terminal residue" evidence="1">
    <location>
        <position position="1"/>
    </location>
</feature>
<dbReference type="AlphaFoldDB" id="A0AAD6XXA1"/>
<evidence type="ECO:0000313" key="2">
    <source>
        <dbReference type="Proteomes" id="UP001219525"/>
    </source>
</evidence>
<evidence type="ECO:0000313" key="1">
    <source>
        <dbReference type="EMBL" id="KAJ7191275.1"/>
    </source>
</evidence>
<reference evidence="1" key="1">
    <citation type="submission" date="2023-03" db="EMBL/GenBank/DDBJ databases">
        <title>Massive genome expansion in bonnet fungi (Mycena s.s.) driven by repeated elements and novel gene families across ecological guilds.</title>
        <authorList>
            <consortium name="Lawrence Berkeley National Laboratory"/>
            <person name="Harder C.B."/>
            <person name="Miyauchi S."/>
            <person name="Viragh M."/>
            <person name="Kuo A."/>
            <person name="Thoen E."/>
            <person name="Andreopoulos B."/>
            <person name="Lu D."/>
            <person name="Skrede I."/>
            <person name="Drula E."/>
            <person name="Henrissat B."/>
            <person name="Morin E."/>
            <person name="Kohler A."/>
            <person name="Barry K."/>
            <person name="LaButti K."/>
            <person name="Morin E."/>
            <person name="Salamov A."/>
            <person name="Lipzen A."/>
            <person name="Mereny Z."/>
            <person name="Hegedus B."/>
            <person name="Baldrian P."/>
            <person name="Stursova M."/>
            <person name="Weitz H."/>
            <person name="Taylor A."/>
            <person name="Grigoriev I.V."/>
            <person name="Nagy L.G."/>
            <person name="Martin F."/>
            <person name="Kauserud H."/>
        </authorList>
    </citation>
    <scope>NUCLEOTIDE SEQUENCE</scope>
    <source>
        <strain evidence="1">9144</strain>
    </source>
</reference>
<gene>
    <name evidence="1" type="ORF">GGX14DRAFT_481688</name>
</gene>